<evidence type="ECO:0000313" key="5">
    <source>
        <dbReference type="WormBase" id="CBG10121"/>
    </source>
</evidence>
<dbReference type="CTD" id="8583769"/>
<sequence length="979" mass="111509">MSSSSRNFDLEYDEYKERRNAAGMGIRASSRNGRFKPVDQEKEKVKKEIGDYGLPKNEYQMQGYNERSSDLGVDPLASVRTLRNNLRVMSLEHRDKDEPVKAHLCQSACDDLSKAEKQLVDLSHKRSDAVVRGDTRQVESIAKDMERVKSDAIRNAYSDLMMEDGAMKAFGVNSKWTTDKNPMPTDDWKPMTPMKPRKRAETPKRSESRQSVRRGNNDNGDGRMASRASSRSAERRVIPSEPESRKPKATRKNQRLSTIGHVPEAIPVDSPLAGGSTVQDDPYKMPTYVGRCPHCQLTEAGLGKPGGMEKHYARYCKVMTSCKYCMKVTMVSQLTDHLIYRCEFLQDTMEACNDCGLAIEKEDQKRGASHPMCRGRRPPPGAQWCPLCTIAVEDNEENWREHLLSNCYNNPRRDGPEKDPWEMKQQQDDILKGAAEKKRQEKEEEEQGKKEAELKRQQQQVVVNNTGYPGRMIDADKLVVALQEISSRNFDLEYDEYKERRNAAGMGIRASSRNGRFKPVDQEKEKPKNEYQMQGYNERSSDLGVDPLASVRTLRNNLRVMSLEHRDKDEPVKAHLCQSACDDLSKAEKQLVDLSHKRSDAVVRGDTRQVESIAKDMERVKSDAIRNAYSDLMMEDGAMKAFGVNSKWTTDKNPMPTDDWKPMTPMKPRKRAETPKRSESRQSVRRGNNDNGDGRMASRASSRSAERRVIPSEPESRKPKATRKNQRLSTIGHVPEAIPVDSPLAGGSTVQDDPYKMPTYVGRCPHCQLTEAGLGKPGGMEKHYARYCKVMTSCKYCMKVTMVSQLTDHLIYRCEFLQDTMEACNDCGLAIEKEDQKRGASHPMCRGRRPPPGAQWCPLCTIAVEDNEENWREHLLSNCYNNPRRDGPEKDPWEMKQQQDDILKGAAEKKRQEKEEEEQGKKEAELKRQQQQVVVNNTGYPGRMIDADKLVVALQEIQERKKAEKKKKLKDIEKENAAN</sequence>
<evidence type="ECO:0000259" key="2">
    <source>
        <dbReference type="Pfam" id="PF21039"/>
    </source>
</evidence>
<feature type="domain" description="Centrosomal protein CEP104 Zn finger" evidence="2">
    <location>
        <begin position="764"/>
        <end position="876"/>
    </location>
</feature>
<organism evidence="3 4">
    <name type="scientific">Caenorhabditis briggsae</name>
    <dbReference type="NCBI Taxonomy" id="6238"/>
    <lineage>
        <taxon>Eukaryota</taxon>
        <taxon>Metazoa</taxon>
        <taxon>Ecdysozoa</taxon>
        <taxon>Nematoda</taxon>
        <taxon>Chromadorea</taxon>
        <taxon>Rhabditida</taxon>
        <taxon>Rhabditina</taxon>
        <taxon>Rhabditomorpha</taxon>
        <taxon>Rhabditoidea</taxon>
        <taxon>Rhabditidae</taxon>
        <taxon>Peloderinae</taxon>
        <taxon>Caenorhabditis</taxon>
    </lineage>
</organism>
<gene>
    <name evidence="3 5" type="ORF">CBG10121</name>
    <name evidence="3" type="ORF">CBG_10121</name>
</gene>
<reference evidence="3 4" key="2">
    <citation type="journal article" date="2011" name="PLoS Genet.">
        <title>Caenorhabditis briggsae recombinant inbred line genotypes reveal inter-strain incompatibility and the evolution of recombination.</title>
        <authorList>
            <person name="Ross J.A."/>
            <person name="Koboldt D.C."/>
            <person name="Staisch J.E."/>
            <person name="Chamberlin H.M."/>
            <person name="Gupta B.P."/>
            <person name="Miller R.D."/>
            <person name="Baird S.E."/>
            <person name="Haag E.S."/>
        </authorList>
    </citation>
    <scope>NUCLEOTIDE SEQUENCE [LARGE SCALE GENOMIC DNA]</scope>
    <source>
        <strain evidence="3 4">AF16</strain>
    </source>
</reference>
<dbReference type="eggNOG" id="ENOG502STGJ">
    <property type="taxonomic scope" value="Eukaryota"/>
</dbReference>
<feature type="region of interest" description="Disordered" evidence="1">
    <location>
        <begin position="645"/>
        <end position="750"/>
    </location>
</feature>
<feature type="region of interest" description="Disordered" evidence="1">
    <location>
        <begin position="878"/>
        <end position="942"/>
    </location>
</feature>
<evidence type="ECO:0000313" key="3">
    <source>
        <dbReference type="EMBL" id="CBX33067.1"/>
    </source>
</evidence>
<dbReference type="PANTHER" id="PTHR13371">
    <property type="entry name" value="GLYCINE-, GLUTAMATE-, THIENYLCYCLOHEXYLPIPERIDINE-BINDING PROTEIN"/>
    <property type="match status" value="1"/>
</dbReference>
<feature type="compositionally biased region" description="Basic and acidic residues" evidence="1">
    <location>
        <begin position="36"/>
        <end position="50"/>
    </location>
</feature>
<dbReference type="EMBL" id="HE601459">
    <property type="protein sequence ID" value="CBX33067.1"/>
    <property type="molecule type" value="Genomic_DNA"/>
</dbReference>
<feature type="region of interest" description="Disordered" evidence="1">
    <location>
        <begin position="406"/>
        <end position="456"/>
    </location>
</feature>
<dbReference type="Proteomes" id="UP000008549">
    <property type="component" value="Unassembled WGS sequence"/>
</dbReference>
<dbReference type="InterPro" id="IPR052607">
    <property type="entry name" value="CEP104-like"/>
</dbReference>
<feature type="compositionally biased region" description="Basic and acidic residues" evidence="1">
    <location>
        <begin position="704"/>
        <end position="718"/>
    </location>
</feature>
<dbReference type="STRING" id="6238.E3CU12"/>
<dbReference type="InParanoid" id="E3CU12"/>
<dbReference type="AlphaFoldDB" id="E3CU12"/>
<dbReference type="WormBase" id="CBG10121">
    <property type="protein sequence ID" value="CBP47430"/>
    <property type="gene ID" value="WBGene00031592"/>
</dbReference>
<dbReference type="GeneID" id="8583769"/>
<protein>
    <submittedName>
        <fullName evidence="3">Protein CBG10121</fullName>
    </submittedName>
</protein>
<dbReference type="HOGENOM" id="CLU_303888_0_0_1"/>
<reference evidence="3 4" key="1">
    <citation type="journal article" date="2003" name="PLoS Biol.">
        <title>The genome sequence of Caenorhabditis briggsae: a platform for comparative genomics.</title>
        <authorList>
            <person name="Stein L.D."/>
            <person name="Bao Z."/>
            <person name="Blasiar D."/>
            <person name="Blumenthal T."/>
            <person name="Brent M.R."/>
            <person name="Chen N."/>
            <person name="Chinwalla A."/>
            <person name="Clarke L."/>
            <person name="Clee C."/>
            <person name="Coghlan A."/>
            <person name="Coulson A."/>
            <person name="D'Eustachio P."/>
            <person name="Fitch D.H."/>
            <person name="Fulton L.A."/>
            <person name="Fulton R.E."/>
            <person name="Griffiths-Jones S."/>
            <person name="Harris T.W."/>
            <person name="Hillier L.W."/>
            <person name="Kamath R."/>
            <person name="Kuwabara P.E."/>
            <person name="Mardis E.R."/>
            <person name="Marra M.A."/>
            <person name="Miner T.L."/>
            <person name="Minx P."/>
            <person name="Mullikin J.C."/>
            <person name="Plumb R.W."/>
            <person name="Rogers J."/>
            <person name="Schein J.E."/>
            <person name="Sohrmann M."/>
            <person name="Spieth J."/>
            <person name="Stajich J.E."/>
            <person name="Wei C."/>
            <person name="Willey D."/>
            <person name="Wilson R.K."/>
            <person name="Durbin R."/>
            <person name="Waterston R.H."/>
        </authorList>
    </citation>
    <scope>NUCLEOTIDE SEQUENCE [LARGE SCALE GENOMIC DNA]</scope>
    <source>
        <strain evidence="3 4">AF16</strain>
    </source>
</reference>
<dbReference type="FunCoup" id="E3CU12">
    <property type="interactions" value="1393"/>
</dbReference>
<feature type="compositionally biased region" description="Basic and acidic residues" evidence="1">
    <location>
        <begin position="883"/>
        <end position="928"/>
    </location>
</feature>
<feature type="compositionally biased region" description="Basic and acidic residues" evidence="1">
    <location>
        <begin position="232"/>
        <end position="246"/>
    </location>
</feature>
<proteinExistence type="predicted"/>
<feature type="compositionally biased region" description="Basic and acidic residues" evidence="1">
    <location>
        <begin position="411"/>
        <end position="456"/>
    </location>
</feature>
<dbReference type="Pfam" id="PF21039">
    <property type="entry name" value="CEP104_ZnF"/>
    <property type="match status" value="2"/>
</dbReference>
<feature type="region of interest" description="Disordered" evidence="1">
    <location>
        <begin position="173"/>
        <end position="278"/>
    </location>
</feature>
<keyword evidence="4" id="KW-1185">Reference proteome</keyword>
<feature type="compositionally biased region" description="Polar residues" evidence="1">
    <location>
        <begin position="929"/>
        <end position="939"/>
    </location>
</feature>
<evidence type="ECO:0000313" key="4">
    <source>
        <dbReference type="Proteomes" id="UP000008549"/>
    </source>
</evidence>
<dbReference type="KEGG" id="cbr:CBG_10121"/>
<dbReference type="GO" id="GO:0005929">
    <property type="term" value="C:cilium"/>
    <property type="evidence" value="ECO:0000318"/>
    <property type="project" value="GO_Central"/>
</dbReference>
<feature type="compositionally biased region" description="Basic and acidic residues" evidence="1">
    <location>
        <begin position="199"/>
        <end position="210"/>
    </location>
</feature>
<feature type="compositionally biased region" description="Basic and acidic residues" evidence="1">
    <location>
        <begin position="671"/>
        <end position="682"/>
    </location>
</feature>
<dbReference type="InterPro" id="IPR048738">
    <property type="entry name" value="CEP104_Znf"/>
</dbReference>
<accession>E3CU12</accession>
<dbReference type="RefSeq" id="XP_045100809.1">
    <property type="nucleotide sequence ID" value="XM_045244289.1"/>
</dbReference>
<feature type="region of interest" description="Disordered" evidence="1">
    <location>
        <begin position="23"/>
        <end position="58"/>
    </location>
</feature>
<feature type="domain" description="Centrosomal protein CEP104 Zn finger" evidence="2">
    <location>
        <begin position="292"/>
        <end position="404"/>
    </location>
</feature>
<evidence type="ECO:0000256" key="1">
    <source>
        <dbReference type="SAM" id="MobiDB-lite"/>
    </source>
</evidence>
<dbReference type="PANTHER" id="PTHR13371:SF0">
    <property type="entry name" value="CENTROSOMAL PROTEIN OF 104 KDA"/>
    <property type="match status" value="1"/>
</dbReference>
<name>E3CU12_CAEBR</name>